<dbReference type="AlphaFoldDB" id="A0A0L0FZN8"/>
<dbReference type="GeneID" id="25905928"/>
<protein>
    <submittedName>
        <fullName evidence="1">Uncharacterized protein</fullName>
    </submittedName>
</protein>
<proteinExistence type="predicted"/>
<reference evidence="1 2" key="1">
    <citation type="submission" date="2011-02" db="EMBL/GenBank/DDBJ databases">
        <title>The Genome Sequence of Sphaeroforma arctica JP610.</title>
        <authorList>
            <consortium name="The Broad Institute Genome Sequencing Platform"/>
            <person name="Russ C."/>
            <person name="Cuomo C."/>
            <person name="Young S.K."/>
            <person name="Zeng Q."/>
            <person name="Gargeya S."/>
            <person name="Alvarado L."/>
            <person name="Berlin A."/>
            <person name="Chapman S.B."/>
            <person name="Chen Z."/>
            <person name="Freedman E."/>
            <person name="Gellesch M."/>
            <person name="Goldberg J."/>
            <person name="Griggs A."/>
            <person name="Gujja S."/>
            <person name="Heilman E."/>
            <person name="Heiman D."/>
            <person name="Howarth C."/>
            <person name="Mehta T."/>
            <person name="Neiman D."/>
            <person name="Pearson M."/>
            <person name="Roberts A."/>
            <person name="Saif S."/>
            <person name="Shea T."/>
            <person name="Shenoy N."/>
            <person name="Sisk P."/>
            <person name="Stolte C."/>
            <person name="Sykes S."/>
            <person name="White J."/>
            <person name="Yandava C."/>
            <person name="Burger G."/>
            <person name="Gray M.W."/>
            <person name="Holland P.W.H."/>
            <person name="King N."/>
            <person name="Lang F.B.F."/>
            <person name="Roger A.J."/>
            <person name="Ruiz-Trillo I."/>
            <person name="Haas B."/>
            <person name="Nusbaum C."/>
            <person name="Birren B."/>
        </authorList>
    </citation>
    <scope>NUCLEOTIDE SEQUENCE [LARGE SCALE GENOMIC DNA]</scope>
    <source>
        <strain evidence="1 2">JP610</strain>
    </source>
</reference>
<name>A0A0L0FZN8_9EUKA</name>
<gene>
    <name evidence="1" type="ORF">SARC_05424</name>
</gene>
<evidence type="ECO:0000313" key="2">
    <source>
        <dbReference type="Proteomes" id="UP000054560"/>
    </source>
</evidence>
<organism evidence="1 2">
    <name type="scientific">Sphaeroforma arctica JP610</name>
    <dbReference type="NCBI Taxonomy" id="667725"/>
    <lineage>
        <taxon>Eukaryota</taxon>
        <taxon>Ichthyosporea</taxon>
        <taxon>Ichthyophonida</taxon>
        <taxon>Sphaeroforma</taxon>
    </lineage>
</organism>
<dbReference type="Proteomes" id="UP000054560">
    <property type="component" value="Unassembled WGS sequence"/>
</dbReference>
<evidence type="ECO:0000313" key="1">
    <source>
        <dbReference type="EMBL" id="KNC82290.1"/>
    </source>
</evidence>
<sequence>MLEAKTLKVLLVGPSSQLRILAESTEDDDILKMQYLKEFRLCAFKAVLLNTWTNSLKCSNSMKGIEDWNLAR</sequence>
<dbReference type="EMBL" id="KQ241940">
    <property type="protein sequence ID" value="KNC82290.1"/>
    <property type="molecule type" value="Genomic_DNA"/>
</dbReference>
<accession>A0A0L0FZN8</accession>
<keyword evidence="2" id="KW-1185">Reference proteome</keyword>
<dbReference type="RefSeq" id="XP_014156192.1">
    <property type="nucleotide sequence ID" value="XM_014300717.1"/>
</dbReference>